<dbReference type="AlphaFoldDB" id="A0A235BMZ8"/>
<organism evidence="1 2">
    <name type="scientific">candidate division WOR-3 bacterium JGI_Cruoil_03_51_56</name>
    <dbReference type="NCBI Taxonomy" id="1973747"/>
    <lineage>
        <taxon>Bacteria</taxon>
        <taxon>Bacteria division WOR-3</taxon>
    </lineage>
</organism>
<comment type="caution">
    <text evidence="1">The sequence shown here is derived from an EMBL/GenBank/DDBJ whole genome shotgun (WGS) entry which is preliminary data.</text>
</comment>
<name>A0A235BMZ8_UNCW3</name>
<proteinExistence type="predicted"/>
<dbReference type="Proteomes" id="UP000215559">
    <property type="component" value="Unassembled WGS sequence"/>
</dbReference>
<reference evidence="1 2" key="1">
    <citation type="submission" date="2017-07" db="EMBL/GenBank/DDBJ databases">
        <title>Recovery of genomes from metagenomes via a dereplication, aggregation, and scoring strategy.</title>
        <authorList>
            <person name="Sieber C.M."/>
            <person name="Probst A.J."/>
            <person name="Sharrar A."/>
            <person name="Thomas B.C."/>
            <person name="Hess M."/>
            <person name="Tringe S.G."/>
            <person name="Banfield J.F."/>
        </authorList>
    </citation>
    <scope>NUCLEOTIDE SEQUENCE [LARGE SCALE GENOMIC DNA]</scope>
    <source>
        <strain evidence="1">JGI_Cruoil_03_51_56</strain>
    </source>
</reference>
<gene>
    <name evidence="1" type="ORF">CH330_09960</name>
</gene>
<protein>
    <submittedName>
        <fullName evidence="1">Uncharacterized protein</fullName>
    </submittedName>
</protein>
<accession>A0A235BMZ8</accession>
<evidence type="ECO:0000313" key="1">
    <source>
        <dbReference type="EMBL" id="OYD13840.1"/>
    </source>
</evidence>
<sequence>MATSSDKRVAKWNAKFNTERIKAILDDMRPDMLGNVQSVFPELVTMESEVKQTLDAQGVPTIQYPFYLNFGREIWRLKRNNVSGESLALEASVLIAKWVGRGLSQSVLEAIQTQVFDVSAPIAP</sequence>
<dbReference type="Gene3D" id="1.20.58.800">
    <property type="match status" value="1"/>
</dbReference>
<evidence type="ECO:0000313" key="2">
    <source>
        <dbReference type="Proteomes" id="UP000215559"/>
    </source>
</evidence>
<dbReference type="EMBL" id="NOZP01000188">
    <property type="protein sequence ID" value="OYD13840.1"/>
    <property type="molecule type" value="Genomic_DNA"/>
</dbReference>